<reference evidence="5" key="3">
    <citation type="submission" date="2020-05" db="UniProtKB">
        <authorList>
            <consortium name="EnsemblMetazoa"/>
        </authorList>
    </citation>
    <scope>IDENTIFICATION</scope>
    <source>
        <strain evidence="5">Jacobina</strain>
    </source>
</reference>
<dbReference type="Proteomes" id="UP000092461">
    <property type="component" value="Unassembled WGS sequence"/>
</dbReference>
<dbReference type="EnsemblMetazoa" id="LLOJ006085-RA">
    <property type="protein sequence ID" value="LLOJ006085-PA"/>
    <property type="gene ID" value="LLOJ006085"/>
</dbReference>
<dbReference type="KEGG" id="lll:129789707"/>
<sequence length="385" mass="43750">MDYIKELDIRLDKEFYYAGEILVGRVILDTSENFKLKSIRLVLRGKAHAEWKVIVSGDKRTVKDDQYYIDERAVIWGQQSNDGDHGTVPILQRGHHEFPFRFCIPETNLPCSFESRACQIRYYIKVTLDIPYASPPQGIKYFTIIGPHIDCMEEQYLKPVSGQDKKVKCCLCCAKGPVTLSCSLERSAYCCGETLKLKAVIDNQGEDSAKLKVRLLQFCDFFVERGVLGVTKDVEHLVLEYKGESINPTEKSDTVTNLRIPTLPTTMINVCRLVQIYYQLVVCLEFDKTGDDLQIIFPITIATVPFRIPNSNLQPILGYDLACDHVEGGIYIGPEFLLGEVYDGFTSNENEPREISPLYRPVYITVIKSSQQMASKSADKRLNKN</sequence>
<dbReference type="EMBL" id="GITU01000826">
    <property type="protein sequence ID" value="MBC1169529.1"/>
    <property type="molecule type" value="Transcribed_RNA"/>
</dbReference>
<proteinExistence type="inferred from homology"/>
<reference evidence="6" key="1">
    <citation type="submission" date="2012-05" db="EMBL/GenBank/DDBJ databases">
        <title>Whole Genome Assembly of Lutzomyia longipalpis.</title>
        <authorList>
            <person name="Richards S."/>
            <person name="Qu C."/>
            <person name="Dillon R."/>
            <person name="Worley K."/>
            <person name="Scherer S."/>
            <person name="Batterton M."/>
            <person name="Taylor A."/>
            <person name="Hawes A."/>
            <person name="Hernandez B."/>
            <person name="Kovar C."/>
            <person name="Mandapat C."/>
            <person name="Pham C."/>
            <person name="Qu C."/>
            <person name="Jing C."/>
            <person name="Bess C."/>
            <person name="Bandaranaike D."/>
            <person name="Ngo D."/>
            <person name="Ongeri F."/>
            <person name="Arias F."/>
            <person name="Lara F."/>
            <person name="Weissenberger G."/>
            <person name="Kamau G."/>
            <person name="Han H."/>
            <person name="Shen H."/>
            <person name="Dinh H."/>
            <person name="Khalil I."/>
            <person name="Jones J."/>
            <person name="Shafer J."/>
            <person name="Jayaseelan J."/>
            <person name="Quiroz J."/>
            <person name="Blankenburg K."/>
            <person name="Nguyen L."/>
            <person name="Jackson L."/>
            <person name="Francisco L."/>
            <person name="Tang L.-Y."/>
            <person name="Pu L.-L."/>
            <person name="Perales L."/>
            <person name="Lorensuhewa L."/>
            <person name="Munidasa M."/>
            <person name="Coyle M."/>
            <person name="Taylor M."/>
            <person name="Puazo M."/>
            <person name="Firestine M."/>
            <person name="Scheel M."/>
            <person name="Javaid M."/>
            <person name="Wang M."/>
            <person name="Li M."/>
            <person name="Tabassum N."/>
            <person name="Saada N."/>
            <person name="Osuji N."/>
            <person name="Aqrawi P."/>
            <person name="Fu Q."/>
            <person name="Thornton R."/>
            <person name="Raj R."/>
            <person name="Goodspeed R."/>
            <person name="Mata R."/>
            <person name="Najjar R."/>
            <person name="Gubbala S."/>
            <person name="Lee S."/>
            <person name="Denson S."/>
            <person name="Patil S."/>
            <person name="Macmil S."/>
            <person name="Qi S."/>
            <person name="Matskevitch T."/>
            <person name="Palculict T."/>
            <person name="Mathew T."/>
            <person name="Vee V."/>
            <person name="Velamala V."/>
            <person name="Korchina V."/>
            <person name="Cai W."/>
            <person name="Liu W."/>
            <person name="Dai W."/>
            <person name="Zou X."/>
            <person name="Zhu Y."/>
            <person name="Zhang Y."/>
            <person name="Wu Y.-Q."/>
            <person name="Xin Y."/>
            <person name="Nazarath L."/>
            <person name="Kovar C."/>
            <person name="Han Y."/>
            <person name="Muzny D."/>
            <person name="Gibbs R."/>
        </authorList>
    </citation>
    <scope>NUCLEOTIDE SEQUENCE [LARGE SCALE GENOMIC DNA]</scope>
    <source>
        <strain evidence="6">Jacobina</strain>
    </source>
</reference>
<dbReference type="PANTHER" id="PTHR11188">
    <property type="entry name" value="ARRESTIN DOMAIN CONTAINING PROTEIN"/>
    <property type="match status" value="1"/>
</dbReference>
<dbReference type="RefSeq" id="XP_055682693.1">
    <property type="nucleotide sequence ID" value="XM_055826718.1"/>
</dbReference>
<dbReference type="SMART" id="SM01017">
    <property type="entry name" value="Arrestin_C"/>
    <property type="match status" value="2"/>
</dbReference>
<dbReference type="VEuPathDB" id="VectorBase:LLOJ006085"/>
<evidence type="ECO:0000259" key="3">
    <source>
        <dbReference type="SMART" id="SM01017"/>
    </source>
</evidence>
<dbReference type="InterPro" id="IPR014756">
    <property type="entry name" value="Ig_E-set"/>
</dbReference>
<dbReference type="RefSeq" id="XP_055682691.1">
    <property type="nucleotide sequence ID" value="XM_055826716.1"/>
</dbReference>
<dbReference type="InterPro" id="IPR011021">
    <property type="entry name" value="Arrestin-like_N"/>
</dbReference>
<evidence type="ECO:0000313" key="5">
    <source>
        <dbReference type="EnsemblMetazoa" id="LLOJ006085-PA"/>
    </source>
</evidence>
<evidence type="ECO:0000313" key="4">
    <source>
        <dbReference type="EMBL" id="MBC1169529.1"/>
    </source>
</evidence>
<dbReference type="OrthoDB" id="7785529at2759"/>
<evidence type="ECO:0000313" key="6">
    <source>
        <dbReference type="Proteomes" id="UP000092461"/>
    </source>
</evidence>
<accession>A0A1B0CN01</accession>
<dbReference type="SUPFAM" id="SSF81296">
    <property type="entry name" value="E set domains"/>
    <property type="match status" value="2"/>
</dbReference>
<dbReference type="PANTHER" id="PTHR11188:SF144">
    <property type="entry name" value="ARRESTIN C-TERMINAL-LIKE DOMAIN-CONTAINING PROTEIN"/>
    <property type="match status" value="1"/>
</dbReference>
<protein>
    <submittedName>
        <fullName evidence="4">Putative arrestin domain-containing protein 3</fullName>
    </submittedName>
</protein>
<dbReference type="AlphaFoldDB" id="A0A1B0CN01"/>
<dbReference type="EMBL" id="AJWK01019581">
    <property type="status" value="NOT_ANNOTATED_CDS"/>
    <property type="molecule type" value="Genomic_DNA"/>
</dbReference>
<dbReference type="EMBL" id="AJWK01019580">
    <property type="status" value="NOT_ANNOTATED_CDS"/>
    <property type="molecule type" value="Genomic_DNA"/>
</dbReference>
<dbReference type="GeneID" id="129789707"/>
<feature type="domain" description="Arrestin C-terminal-like" evidence="3">
    <location>
        <begin position="174"/>
        <end position="306"/>
    </location>
</feature>
<evidence type="ECO:0000256" key="2">
    <source>
        <dbReference type="ARBA" id="ARBA00022606"/>
    </source>
</evidence>
<feature type="domain" description="Arrestin C-terminal-like" evidence="3">
    <location>
        <begin position="1"/>
        <end position="151"/>
    </location>
</feature>
<dbReference type="VEuPathDB" id="VectorBase:LLONM1_008216"/>
<dbReference type="EMBL" id="AJWK01019579">
    <property type="status" value="NOT_ANNOTATED_CDS"/>
    <property type="molecule type" value="Genomic_DNA"/>
</dbReference>
<keyword evidence="6" id="KW-1185">Reference proteome</keyword>
<dbReference type="InterPro" id="IPR050357">
    <property type="entry name" value="Arrestin_domain-protein"/>
</dbReference>
<dbReference type="GO" id="GO:0015031">
    <property type="term" value="P:protein transport"/>
    <property type="evidence" value="ECO:0007669"/>
    <property type="project" value="TreeGrafter"/>
</dbReference>
<dbReference type="InterPro" id="IPR014752">
    <property type="entry name" value="Arrestin-like_C"/>
</dbReference>
<dbReference type="GO" id="GO:0005737">
    <property type="term" value="C:cytoplasm"/>
    <property type="evidence" value="ECO:0007669"/>
    <property type="project" value="TreeGrafter"/>
</dbReference>
<dbReference type="RefSeq" id="XP_055682690.1">
    <property type="nucleotide sequence ID" value="XM_055826715.1"/>
</dbReference>
<dbReference type="Pfam" id="PF00339">
    <property type="entry name" value="Arrestin_N"/>
    <property type="match status" value="1"/>
</dbReference>
<dbReference type="Gene3D" id="2.60.40.640">
    <property type="match status" value="2"/>
</dbReference>
<evidence type="ECO:0000256" key="1">
    <source>
        <dbReference type="ARBA" id="ARBA00005298"/>
    </source>
</evidence>
<dbReference type="RefSeq" id="XP_055682694.1">
    <property type="nucleotide sequence ID" value="XM_055826719.1"/>
</dbReference>
<dbReference type="InterPro" id="IPR011022">
    <property type="entry name" value="Arrestin_C-like"/>
</dbReference>
<name>A0A1B0CN01_LUTLO</name>
<dbReference type="RefSeq" id="XP_055682692.1">
    <property type="nucleotide sequence ID" value="XM_055826717.1"/>
</dbReference>
<dbReference type="RefSeq" id="XP_055682689.1">
    <property type="nucleotide sequence ID" value="XM_055826714.1"/>
</dbReference>
<dbReference type="Pfam" id="PF02752">
    <property type="entry name" value="Arrestin_C"/>
    <property type="match status" value="1"/>
</dbReference>
<comment type="similarity">
    <text evidence="1">Belongs to the arrestin family.</text>
</comment>
<organism evidence="5 6">
    <name type="scientific">Lutzomyia longipalpis</name>
    <name type="common">Sand fly</name>
    <dbReference type="NCBI Taxonomy" id="7200"/>
    <lineage>
        <taxon>Eukaryota</taxon>
        <taxon>Metazoa</taxon>
        <taxon>Ecdysozoa</taxon>
        <taxon>Arthropoda</taxon>
        <taxon>Hexapoda</taxon>
        <taxon>Insecta</taxon>
        <taxon>Pterygota</taxon>
        <taxon>Neoptera</taxon>
        <taxon>Endopterygota</taxon>
        <taxon>Diptera</taxon>
        <taxon>Nematocera</taxon>
        <taxon>Psychodoidea</taxon>
        <taxon>Psychodidae</taxon>
        <taxon>Lutzomyia</taxon>
        <taxon>Lutzomyia</taxon>
    </lineage>
</organism>
<keyword evidence="2" id="KW-0716">Sensory transduction</keyword>
<reference evidence="4" key="2">
    <citation type="journal article" date="2020" name="BMC">
        <title>Leishmania infection induces a limited differential gene expression in the sand fly midgut.</title>
        <authorList>
            <person name="Coutinho-Abreu I.V."/>
            <person name="Serafim T.D."/>
            <person name="Meneses C."/>
            <person name="Kamhawi S."/>
            <person name="Oliveira F."/>
            <person name="Valenzuela J.G."/>
        </authorList>
    </citation>
    <scope>NUCLEOTIDE SEQUENCE</scope>
    <source>
        <strain evidence="4">Jacobina</strain>
        <tissue evidence="4">Midgut</tissue>
    </source>
</reference>